<reference evidence="6" key="1">
    <citation type="submission" date="2018-06" db="EMBL/GenBank/DDBJ databases">
        <authorList>
            <person name="Guldener U."/>
        </authorList>
    </citation>
    <scope>NUCLEOTIDE SEQUENCE [LARGE SCALE GENOMIC DNA]</scope>
    <source>
        <strain evidence="6">UTAD17</strain>
    </source>
</reference>
<dbReference type="PANTHER" id="PTHR23139">
    <property type="entry name" value="RNA-BINDING PROTEIN"/>
    <property type="match status" value="1"/>
</dbReference>
<keyword evidence="2" id="KW-0694">RNA-binding</keyword>
<evidence type="ECO:0000256" key="3">
    <source>
        <dbReference type="ARBA" id="ARBA00023187"/>
    </source>
</evidence>
<keyword evidence="6" id="KW-1185">Reference proteome</keyword>
<protein>
    <submittedName>
        <fullName evidence="5">Uncharacterized protein</fullName>
    </submittedName>
</protein>
<evidence type="ECO:0000313" key="5">
    <source>
        <dbReference type="EMBL" id="SSD60250.1"/>
    </source>
</evidence>
<organism evidence="5 6">
    <name type="scientific">Saccharomycodes ludwigii</name>
    <dbReference type="NCBI Taxonomy" id="36035"/>
    <lineage>
        <taxon>Eukaryota</taxon>
        <taxon>Fungi</taxon>
        <taxon>Dikarya</taxon>
        <taxon>Ascomycota</taxon>
        <taxon>Saccharomycotina</taxon>
        <taxon>Saccharomycetes</taxon>
        <taxon>Saccharomycodales</taxon>
        <taxon>Saccharomycodaceae</taxon>
        <taxon>Saccharomycodes</taxon>
    </lineage>
</organism>
<dbReference type="InterPro" id="IPR035979">
    <property type="entry name" value="RBD_domain_sf"/>
</dbReference>
<dbReference type="GO" id="GO:0003723">
    <property type="term" value="F:RNA binding"/>
    <property type="evidence" value="ECO:0007669"/>
    <property type="project" value="UniProtKB-KW"/>
</dbReference>
<feature type="region of interest" description="Disordered" evidence="4">
    <location>
        <begin position="135"/>
        <end position="159"/>
    </location>
</feature>
<evidence type="ECO:0000313" key="6">
    <source>
        <dbReference type="Proteomes" id="UP000262825"/>
    </source>
</evidence>
<keyword evidence="3" id="KW-0508">mRNA splicing</keyword>
<evidence type="ECO:0000256" key="2">
    <source>
        <dbReference type="ARBA" id="ARBA00022884"/>
    </source>
</evidence>
<proteinExistence type="predicted"/>
<dbReference type="EMBL" id="UFAJ01000308">
    <property type="protein sequence ID" value="SSD60250.1"/>
    <property type="molecule type" value="Genomic_DNA"/>
</dbReference>
<dbReference type="InterPro" id="IPR012677">
    <property type="entry name" value="Nucleotide-bd_a/b_plait_sf"/>
</dbReference>
<feature type="compositionally biased region" description="Low complexity" evidence="4">
    <location>
        <begin position="135"/>
        <end position="150"/>
    </location>
</feature>
<feature type="region of interest" description="Disordered" evidence="4">
    <location>
        <begin position="47"/>
        <end position="80"/>
    </location>
</feature>
<feature type="region of interest" description="Disordered" evidence="4">
    <location>
        <begin position="276"/>
        <end position="295"/>
    </location>
</feature>
<evidence type="ECO:0000256" key="4">
    <source>
        <dbReference type="SAM" id="MobiDB-lite"/>
    </source>
</evidence>
<feature type="compositionally biased region" description="Basic and acidic residues" evidence="4">
    <location>
        <begin position="66"/>
        <end position="80"/>
    </location>
</feature>
<dbReference type="VEuPathDB" id="FungiDB:SCODWIG_02011"/>
<gene>
    <name evidence="5" type="ORF">SCODWIG_02011</name>
</gene>
<dbReference type="GO" id="GO:0006397">
    <property type="term" value="P:mRNA processing"/>
    <property type="evidence" value="ECO:0007669"/>
    <property type="project" value="UniProtKB-KW"/>
</dbReference>
<keyword evidence="1" id="KW-0507">mRNA processing</keyword>
<feature type="region of interest" description="Disordered" evidence="4">
    <location>
        <begin position="1"/>
        <end position="24"/>
    </location>
</feature>
<dbReference type="SUPFAM" id="SSF54928">
    <property type="entry name" value="RNA-binding domain, RBD"/>
    <property type="match status" value="1"/>
</dbReference>
<sequence length="613" mass="71092">MNNTNKSGKGKNRQANDDSNNNVGSMDVLETLRAQIIASMNKTNDIDNTNATSLRKNVKPTLVHTSRTDSNDKNNDRNTDIYKKRPYKDINNNIMARNGRLNGSRFDKEPVHKNERNRKVNNNIENYNNKVIQGSFVKNPSSNKNSNNTNRVDKYNHDPRGYKHQTANFNNNDNRMHSYNTPPKDDLDEIVYSQIEDWSKIQSIDELKSQLNIKSKWNIPAKGFESYNLSEIKSLGIFVTPTDIVERNFQNFNSNHTFNTNNTSINESKIGIIEQNRGRQRDDQQQKQSEPPLTNEAATNDVLQAFYKTQLDCMLIFDKDPKDTLVKFFNNVNYKFIDNSHGYNDLMPVENWEVTSIRHKNMNSAYVVLFNNAYITNIIESFDDTPFFSGFKISRPQNYKPLSNKYILATENDEQQKQQQQRRDGYDNGRNSRNSFYWKIIVTLKDDGTNTTTTRILTKMIYFHNNYNVSIKNHTSEMDKVVRKFEKSPKLLDMLKQAPPMPPSKVLSLYNCIDPVDLKKQEFYDKIRNSIMKNEMGVLNGIESCEIPRPGLDYIHTSIQTSINNGIGKIFIKFSSLEDSMASFKSLQNWKFQDRQIIPSFYPESDFNNGILL</sequence>
<accession>A0A376B804</accession>
<evidence type="ECO:0000256" key="1">
    <source>
        <dbReference type="ARBA" id="ARBA00022664"/>
    </source>
</evidence>
<name>A0A376B804_9ASCO</name>
<dbReference type="Gene3D" id="3.30.70.330">
    <property type="match status" value="1"/>
</dbReference>
<dbReference type="Proteomes" id="UP000262825">
    <property type="component" value="Unassembled WGS sequence"/>
</dbReference>
<dbReference type="GO" id="GO:0008380">
    <property type="term" value="P:RNA splicing"/>
    <property type="evidence" value="ECO:0007669"/>
    <property type="project" value="UniProtKB-KW"/>
</dbReference>
<dbReference type="AlphaFoldDB" id="A0A376B804"/>
<feature type="compositionally biased region" description="Basic and acidic residues" evidence="4">
    <location>
        <begin position="276"/>
        <end position="285"/>
    </location>
</feature>